<dbReference type="InterPro" id="IPR037923">
    <property type="entry name" value="HTH-like"/>
</dbReference>
<dbReference type="PANTHER" id="PTHR43280">
    <property type="entry name" value="ARAC-FAMILY TRANSCRIPTIONAL REGULATOR"/>
    <property type="match status" value="1"/>
</dbReference>
<reference evidence="5 6" key="2">
    <citation type="submission" date="2023-12" db="EMBL/GenBank/DDBJ databases">
        <title>Description of an unclassified Opitutus bacterium of Verrucomicrobiota.</title>
        <authorList>
            <person name="Zhang D.-F."/>
        </authorList>
    </citation>
    <scope>NUCLEOTIDE SEQUENCE [LARGE SCALE GENOMIC DNA]</scope>
    <source>
        <strain evidence="5 6">WL0086</strain>
    </source>
</reference>
<dbReference type="InterPro" id="IPR018060">
    <property type="entry name" value="HTH_AraC"/>
</dbReference>
<dbReference type="InterPro" id="IPR003313">
    <property type="entry name" value="AraC-bd"/>
</dbReference>
<dbReference type="SUPFAM" id="SSF46689">
    <property type="entry name" value="Homeodomain-like"/>
    <property type="match status" value="2"/>
</dbReference>
<evidence type="ECO:0000256" key="3">
    <source>
        <dbReference type="ARBA" id="ARBA00023163"/>
    </source>
</evidence>
<organism evidence="5 6">
    <name type="scientific">Actomonas aquatica</name>
    <dbReference type="NCBI Taxonomy" id="2866162"/>
    <lineage>
        <taxon>Bacteria</taxon>
        <taxon>Pseudomonadati</taxon>
        <taxon>Verrucomicrobiota</taxon>
        <taxon>Opitutia</taxon>
        <taxon>Opitutales</taxon>
        <taxon>Opitutaceae</taxon>
        <taxon>Actomonas</taxon>
    </lineage>
</organism>
<reference evidence="5 6" key="1">
    <citation type="submission" date="2021-08" db="EMBL/GenBank/DDBJ databases">
        <authorList>
            <person name="Zhang D."/>
            <person name="Zhang A."/>
            <person name="Wang L."/>
        </authorList>
    </citation>
    <scope>NUCLEOTIDE SEQUENCE [LARGE SCALE GENOMIC DNA]</scope>
    <source>
        <strain evidence="5 6">WL0086</strain>
    </source>
</reference>
<dbReference type="PROSITE" id="PS01124">
    <property type="entry name" value="HTH_ARAC_FAMILY_2"/>
    <property type="match status" value="1"/>
</dbReference>
<keyword evidence="1" id="KW-0805">Transcription regulation</keyword>
<protein>
    <submittedName>
        <fullName evidence="5">AraC family transcriptional regulator</fullName>
    </submittedName>
</protein>
<gene>
    <name evidence="5" type="ORF">K1X11_019370</name>
</gene>
<evidence type="ECO:0000313" key="5">
    <source>
        <dbReference type="EMBL" id="WRQ86980.1"/>
    </source>
</evidence>
<evidence type="ECO:0000256" key="1">
    <source>
        <dbReference type="ARBA" id="ARBA00023015"/>
    </source>
</evidence>
<accession>A0ABZ1C5Q0</accession>
<dbReference type="InterPro" id="IPR009057">
    <property type="entry name" value="Homeodomain-like_sf"/>
</dbReference>
<keyword evidence="2" id="KW-0238">DNA-binding</keyword>
<dbReference type="Gene3D" id="1.10.10.60">
    <property type="entry name" value="Homeodomain-like"/>
    <property type="match status" value="2"/>
</dbReference>
<dbReference type="SUPFAM" id="SSF51215">
    <property type="entry name" value="Regulatory protein AraC"/>
    <property type="match status" value="1"/>
</dbReference>
<evidence type="ECO:0000256" key="2">
    <source>
        <dbReference type="ARBA" id="ARBA00023125"/>
    </source>
</evidence>
<dbReference type="SMART" id="SM00342">
    <property type="entry name" value="HTH_ARAC"/>
    <property type="match status" value="1"/>
</dbReference>
<keyword evidence="3" id="KW-0804">Transcription</keyword>
<dbReference type="Pfam" id="PF12833">
    <property type="entry name" value="HTH_18"/>
    <property type="match status" value="1"/>
</dbReference>
<evidence type="ECO:0000259" key="4">
    <source>
        <dbReference type="PROSITE" id="PS01124"/>
    </source>
</evidence>
<keyword evidence="6" id="KW-1185">Reference proteome</keyword>
<proteinExistence type="predicted"/>
<evidence type="ECO:0000313" key="6">
    <source>
        <dbReference type="Proteomes" id="UP000738431"/>
    </source>
</evidence>
<name>A0ABZ1C5Q0_9BACT</name>
<dbReference type="Pfam" id="PF02311">
    <property type="entry name" value="AraC_binding"/>
    <property type="match status" value="1"/>
</dbReference>
<feature type="domain" description="HTH araC/xylS-type" evidence="4">
    <location>
        <begin position="190"/>
        <end position="287"/>
    </location>
</feature>
<sequence>MSHADVDQPPYISHQVQAAKRFYLGTAVGSTSELHASCGGWERTAADYTIRRDTFPWLGIEFVAGGRGTLWFGRRSYPLSRGCLFSYGPGVAHRIESDSRALLSKYYINFGGQQAANLMSAAQMDPGSFRVVDNSEEIESALDLLIAEGGRSRPQAPQIASLQLHILLLKLGQGGANDPRSDRRAQQTLRKCLDYIDRHFLAVATAEQIAAACHVSPSHMTRLFGRFGYVSPYDYLVRKKMVHAAELFDSGYLLVREVAERFGMDSFQFSRVFKRVHGLSPSQFLRRHGR</sequence>
<dbReference type="PANTHER" id="PTHR43280:SF31">
    <property type="entry name" value="TRANSCRIPTIONAL REGULATORY PROTEIN"/>
    <property type="match status" value="1"/>
</dbReference>
<dbReference type="RefSeq" id="WP_221029604.1">
    <property type="nucleotide sequence ID" value="NZ_CP139781.1"/>
</dbReference>
<dbReference type="EMBL" id="CP139781">
    <property type="protein sequence ID" value="WRQ86980.1"/>
    <property type="molecule type" value="Genomic_DNA"/>
</dbReference>
<dbReference type="Proteomes" id="UP000738431">
    <property type="component" value="Chromosome"/>
</dbReference>